<dbReference type="Proteomes" id="UP000624279">
    <property type="component" value="Unassembled WGS sequence"/>
</dbReference>
<dbReference type="Pfam" id="PF21813">
    <property type="entry name" value="DUF6882"/>
    <property type="match status" value="1"/>
</dbReference>
<evidence type="ECO:0008006" key="4">
    <source>
        <dbReference type="Google" id="ProtNLM"/>
    </source>
</evidence>
<evidence type="ECO:0000313" key="3">
    <source>
        <dbReference type="Proteomes" id="UP000624279"/>
    </source>
</evidence>
<reference evidence="2 3" key="1">
    <citation type="submission" date="2020-08" db="EMBL/GenBank/DDBJ databases">
        <title>Novel species isolated from subtropical streams in China.</title>
        <authorList>
            <person name="Lu H."/>
        </authorList>
    </citation>
    <scope>NUCLEOTIDE SEQUENCE [LARGE SCALE GENOMIC DNA]</scope>
    <source>
        <strain evidence="2 3">LX15W</strain>
    </source>
</reference>
<keyword evidence="3" id="KW-1185">Reference proteome</keyword>
<feature type="compositionally biased region" description="Polar residues" evidence="1">
    <location>
        <begin position="181"/>
        <end position="193"/>
    </location>
</feature>
<dbReference type="InterPro" id="IPR049249">
    <property type="entry name" value="DUF6882"/>
</dbReference>
<name>A0ABR6YDC2_9BURK</name>
<evidence type="ECO:0000313" key="2">
    <source>
        <dbReference type="EMBL" id="MBC3874555.1"/>
    </source>
</evidence>
<gene>
    <name evidence="2" type="ORF">H8K55_13230</name>
</gene>
<protein>
    <recommendedName>
        <fullName evidence="4">SCP domain-containing protein</fullName>
    </recommendedName>
</protein>
<dbReference type="EMBL" id="JACOGA010000011">
    <property type="protein sequence ID" value="MBC3874555.1"/>
    <property type="molecule type" value="Genomic_DNA"/>
</dbReference>
<dbReference type="RefSeq" id="WP_186942536.1">
    <property type="nucleotide sequence ID" value="NZ_JACOGA010000011.1"/>
</dbReference>
<proteinExistence type="predicted"/>
<sequence>MNTFTDFFRKIFHRPRQTTPSSQAMSFVAKAHEEMLAQHLQHAANWKYGKEKGWSADMEAGIIVFQFSGEQTGTTHFQVIGVYNEADKIFSWGWAQNSIPLSLRSHAVLAKQWGKTEQHPSFQTHSVQCSMEDAWNFAAVTRKLAGAASVYRGRVGSCYFFMTTDEVQIDVKSTTNVSPTTATVNNNPTQTHWAKGRQQNKW</sequence>
<feature type="region of interest" description="Disordered" evidence="1">
    <location>
        <begin position="181"/>
        <end position="202"/>
    </location>
</feature>
<organism evidence="2 3">
    <name type="scientific">Undibacterium flavidum</name>
    <dbReference type="NCBI Taxonomy" id="2762297"/>
    <lineage>
        <taxon>Bacteria</taxon>
        <taxon>Pseudomonadati</taxon>
        <taxon>Pseudomonadota</taxon>
        <taxon>Betaproteobacteria</taxon>
        <taxon>Burkholderiales</taxon>
        <taxon>Oxalobacteraceae</taxon>
        <taxon>Undibacterium</taxon>
    </lineage>
</organism>
<evidence type="ECO:0000256" key="1">
    <source>
        <dbReference type="SAM" id="MobiDB-lite"/>
    </source>
</evidence>
<accession>A0ABR6YDC2</accession>
<comment type="caution">
    <text evidence="2">The sequence shown here is derived from an EMBL/GenBank/DDBJ whole genome shotgun (WGS) entry which is preliminary data.</text>
</comment>